<dbReference type="Proteomes" id="UP001374803">
    <property type="component" value="Chromosome"/>
</dbReference>
<keyword evidence="2" id="KW-1185">Reference proteome</keyword>
<proteinExistence type="predicted"/>
<organism evidence="1 2">
    <name type="scientific">Pendulispora rubella</name>
    <dbReference type="NCBI Taxonomy" id="2741070"/>
    <lineage>
        <taxon>Bacteria</taxon>
        <taxon>Pseudomonadati</taxon>
        <taxon>Myxococcota</taxon>
        <taxon>Myxococcia</taxon>
        <taxon>Myxococcales</taxon>
        <taxon>Sorangiineae</taxon>
        <taxon>Pendulisporaceae</taxon>
        <taxon>Pendulispora</taxon>
    </lineage>
</organism>
<evidence type="ECO:0000313" key="1">
    <source>
        <dbReference type="EMBL" id="WXB10846.1"/>
    </source>
</evidence>
<name>A0ABZ2LM57_9BACT</name>
<protein>
    <submittedName>
        <fullName evidence="1">Uncharacterized protein</fullName>
    </submittedName>
</protein>
<gene>
    <name evidence="1" type="ORF">LVJ94_07000</name>
</gene>
<evidence type="ECO:0000313" key="2">
    <source>
        <dbReference type="Proteomes" id="UP001374803"/>
    </source>
</evidence>
<reference evidence="1" key="1">
    <citation type="submission" date="2021-12" db="EMBL/GenBank/DDBJ databases">
        <title>Discovery of the Pendulisporaceae a myxobacterial family with distinct sporulation behavior and unique specialized metabolism.</title>
        <authorList>
            <person name="Garcia R."/>
            <person name="Popoff A."/>
            <person name="Bader C.D."/>
            <person name="Loehr J."/>
            <person name="Walesch S."/>
            <person name="Walt C."/>
            <person name="Boldt J."/>
            <person name="Bunk B."/>
            <person name="Haeckl F.J.F.P.J."/>
            <person name="Gunesch A.P."/>
            <person name="Birkelbach J."/>
            <person name="Nuebel U."/>
            <person name="Pietschmann T."/>
            <person name="Bach T."/>
            <person name="Mueller R."/>
        </authorList>
    </citation>
    <scope>NUCLEOTIDE SEQUENCE</scope>
    <source>
        <strain evidence="1">MSr11367</strain>
    </source>
</reference>
<sequence>MHSPEEASRRWADEGYRGTCDFRHEYLMANHAAVTTARQLTPTSSAEASAPAPLRMAYAHAADANTGVTIVGSSHAAFGVIMGP</sequence>
<dbReference type="EMBL" id="CP089983">
    <property type="protein sequence ID" value="WXB10846.1"/>
    <property type="molecule type" value="Genomic_DNA"/>
</dbReference>
<dbReference type="RefSeq" id="WP_394840507.1">
    <property type="nucleotide sequence ID" value="NZ_CP089929.1"/>
</dbReference>
<accession>A0ABZ2LM57</accession>